<dbReference type="Gene3D" id="1.50.10.10">
    <property type="match status" value="1"/>
</dbReference>
<evidence type="ECO:0000313" key="1">
    <source>
        <dbReference type="EMBL" id="KUI64345.1"/>
    </source>
</evidence>
<dbReference type="AlphaFoldDB" id="A0A194VKF0"/>
<dbReference type="SUPFAM" id="SSF48208">
    <property type="entry name" value="Six-hairpin glycosidases"/>
    <property type="match status" value="1"/>
</dbReference>
<dbReference type="EMBL" id="KN796132">
    <property type="protein sequence ID" value="KUI64345.1"/>
    <property type="molecule type" value="Genomic_DNA"/>
</dbReference>
<reference evidence="1" key="1">
    <citation type="submission" date="2014-12" db="EMBL/GenBank/DDBJ databases">
        <title>Genome Sequence of Valsa Canker Pathogens Uncovers a Specific Adaption of Colonization on Woody Bark.</title>
        <authorList>
            <person name="Yin Z."/>
            <person name="Liu H."/>
            <person name="Gao X."/>
            <person name="Li Z."/>
            <person name="Song N."/>
            <person name="Ke X."/>
            <person name="Dai Q."/>
            <person name="Wu Y."/>
            <person name="Sun Y."/>
            <person name="Xu J.-R."/>
            <person name="Kang Z.K."/>
            <person name="Wang L."/>
            <person name="Huang L."/>
        </authorList>
    </citation>
    <scope>NUCLEOTIDE SEQUENCE [LARGE SCALE GENOMIC DNA]</scope>
    <source>
        <strain evidence="1">03-8</strain>
    </source>
</reference>
<dbReference type="InterPro" id="IPR008928">
    <property type="entry name" value="6-hairpin_glycosidase_sf"/>
</dbReference>
<gene>
    <name evidence="1" type="ORF">VM1G_11154</name>
</gene>
<proteinExistence type="predicted"/>
<dbReference type="OrthoDB" id="2580243at2759"/>
<dbReference type="InterPro" id="IPR012341">
    <property type="entry name" value="6hp_glycosidase-like_sf"/>
</dbReference>
<accession>A0A194VKF0</accession>
<dbReference type="GO" id="GO:0005975">
    <property type="term" value="P:carbohydrate metabolic process"/>
    <property type="evidence" value="ECO:0007669"/>
    <property type="project" value="InterPro"/>
</dbReference>
<sequence>MSLSRREIQRRTFSREKWPDKKTIDIGRNGVTVSANPMGGIYQLTAPTCNKQYGLMVAAPWPQFDKAERTNPDYVRQFRKIMENMLEEHRYGLGIGFDNMNGPAIIRHIHDSLGSQVHFEYYVKEQNLFFQTILKANENGTILQASKVTNTGSSDQSLSVFLDLGCAVSRAGYGQLTDRGEVPMPDPANITYSTNGKNGACMVAIDNKSLGGRLVVYVTFYNATSRISMEIEQTLLPPNGPIHEEHPPSHGQARRQLVPILPGETLKFAVLFRPDTLQPSDRSSPFAYFLDQKTIDADELVNDNLFAHDDGLSHSGNIIKRHFREIAGFNRYEHETIEATILWANINYIIGCCSIPVWHSGHKSYCVIADHFALPLGWPRDNYWQLRLLRKLSMGGRSTNIDRLFPVTSDKARDYIHIINQILTGHLWWLFEVATTEVHVGGDIRHYWRRSYLINGQPKDGTVFQLDTQCYPFLELCEYWEAYGNDPLAKEVVGSILRTESLKKVLRDLLCRRDPVTGLFASDETPADDDLGDYKFHLSSNILLWHTLVKLSELLGHPNFMPIAEGSLDMPCRPWIVLKELAFSIKKRILRYFVTQPTLYDRCPMLAYGYDPSKDSDDPERHRRYHDGNDLPTLYADEWGFFENHDGELEDEVEPGDLWKNTMTWAFTPDPHPSRTPGFNTGYQGTGTEPFHGLGSDHSPGPWTLGFFQEWKYAQMVGDKERERKAWAKIAGSVQWDGTFSEAVDIQDGKCTSKTWFSWPGAMIAENLVDAVVEQVETSRGGHVSR</sequence>
<keyword evidence="2" id="KW-1185">Reference proteome</keyword>
<dbReference type="SMR" id="A0A194VKF0"/>
<dbReference type="GO" id="GO:0003824">
    <property type="term" value="F:catalytic activity"/>
    <property type="evidence" value="ECO:0007669"/>
    <property type="project" value="UniProtKB-ARBA"/>
</dbReference>
<evidence type="ECO:0000313" key="2">
    <source>
        <dbReference type="Proteomes" id="UP000078559"/>
    </source>
</evidence>
<organism evidence="1 2">
    <name type="scientific">Cytospora mali</name>
    <name type="common">Apple Valsa canker fungus</name>
    <name type="synonym">Valsa mali</name>
    <dbReference type="NCBI Taxonomy" id="578113"/>
    <lineage>
        <taxon>Eukaryota</taxon>
        <taxon>Fungi</taxon>
        <taxon>Dikarya</taxon>
        <taxon>Ascomycota</taxon>
        <taxon>Pezizomycotina</taxon>
        <taxon>Sordariomycetes</taxon>
        <taxon>Sordariomycetidae</taxon>
        <taxon>Diaporthales</taxon>
        <taxon>Cytosporaceae</taxon>
        <taxon>Cytospora</taxon>
    </lineage>
</organism>
<dbReference type="Proteomes" id="UP000078559">
    <property type="component" value="Unassembled WGS sequence"/>
</dbReference>
<protein>
    <submittedName>
        <fullName evidence="1">Uncharacterized protein</fullName>
    </submittedName>
</protein>
<name>A0A194VKF0_CYTMA</name>